<evidence type="ECO:0000256" key="1">
    <source>
        <dbReference type="SAM" id="Phobius"/>
    </source>
</evidence>
<evidence type="ECO:0000313" key="3">
    <source>
        <dbReference type="EMBL" id="OAT83668.1"/>
    </source>
</evidence>
<proteinExistence type="predicted"/>
<dbReference type="STRING" id="1838280.A6M21_07470"/>
<dbReference type="PANTHER" id="PTHR33490:SF3">
    <property type="entry name" value="CONSERVED INTEGRAL MEMBRANE PROTEIN"/>
    <property type="match status" value="1"/>
</dbReference>
<reference evidence="3 4" key="1">
    <citation type="submission" date="2016-04" db="EMBL/GenBank/DDBJ databases">
        <authorList>
            <person name="Evans L.H."/>
            <person name="Alamgir A."/>
            <person name="Owens N."/>
            <person name="Weber N.D."/>
            <person name="Virtaneva K."/>
            <person name="Barbian K."/>
            <person name="Babar A."/>
            <person name="Rosenke K."/>
        </authorList>
    </citation>
    <scope>NUCLEOTIDE SEQUENCE [LARGE SCALE GENOMIC DNA]</scope>
    <source>
        <strain evidence="3 4">LMa1</strain>
    </source>
</reference>
<dbReference type="SUPFAM" id="SSF54001">
    <property type="entry name" value="Cysteine proteinases"/>
    <property type="match status" value="1"/>
</dbReference>
<evidence type="ECO:0000259" key="2">
    <source>
        <dbReference type="SMART" id="SM00460"/>
    </source>
</evidence>
<dbReference type="SMART" id="SM00460">
    <property type="entry name" value="TGc"/>
    <property type="match status" value="1"/>
</dbReference>
<keyword evidence="1" id="KW-0472">Membrane</keyword>
<sequence>MIGVLNRLSKLDTRISIIVKQFSDNSIVRIYCNVVGLFFAFVFAALLALMPILYLFNPFYTNWFIVPNFSNKRIEIVKQIILENAGNKSESAVVSMSNTFPEIMNYKYKLNVAYSLDPYKYDKSKNYFKILVPSHSRRRFVVKYIFQLGNRIEITRGNIAVDASAPTIQSFDPTVTDSNRNIDSTAKAITVNNTTPYDKAETIFKYVIDYMTYTYDYRYAHAGAASAYSTGKGVCEEYAGLFTVMAQAVGLPCRYDYGIRISELTNSYQEISTGHAWPEIKLKDGQWVPIEVTQNNPGTRRSMDWLKANLDRAFRNSYGIYIRFNMDSQVSSVNGGNITSMGILLVKQF</sequence>
<keyword evidence="1" id="KW-1133">Transmembrane helix</keyword>
<feature type="domain" description="Transglutaminase-like" evidence="2">
    <location>
        <begin position="227"/>
        <end position="294"/>
    </location>
</feature>
<dbReference type="RefSeq" id="WP_066667303.1">
    <property type="nucleotide sequence ID" value="NZ_LYVF01000099.1"/>
</dbReference>
<keyword evidence="4" id="KW-1185">Reference proteome</keyword>
<name>A0A1B7LG91_9FIRM</name>
<dbReference type="InterPro" id="IPR038765">
    <property type="entry name" value="Papain-like_cys_pep_sf"/>
</dbReference>
<dbReference type="InterPro" id="IPR002931">
    <property type="entry name" value="Transglutaminase-like"/>
</dbReference>
<dbReference type="OrthoDB" id="9804872at2"/>
<keyword evidence="1" id="KW-0812">Transmembrane</keyword>
<accession>A0A1B7LG91</accession>
<comment type="caution">
    <text evidence="3">The sequence shown here is derived from an EMBL/GenBank/DDBJ whole genome shotgun (WGS) entry which is preliminary data.</text>
</comment>
<feature type="transmembrane region" description="Helical" evidence="1">
    <location>
        <begin position="30"/>
        <end position="56"/>
    </location>
</feature>
<dbReference type="PANTHER" id="PTHR33490">
    <property type="entry name" value="BLR5614 PROTEIN-RELATED"/>
    <property type="match status" value="1"/>
</dbReference>
<evidence type="ECO:0000313" key="4">
    <source>
        <dbReference type="Proteomes" id="UP000078532"/>
    </source>
</evidence>
<dbReference type="Pfam" id="PF01841">
    <property type="entry name" value="Transglut_core"/>
    <property type="match status" value="1"/>
</dbReference>
<dbReference type="AlphaFoldDB" id="A0A1B7LG91"/>
<protein>
    <recommendedName>
        <fullName evidence="2">Transglutaminase-like domain-containing protein</fullName>
    </recommendedName>
</protein>
<gene>
    <name evidence="3" type="ORF">A6M21_07470</name>
</gene>
<organism evidence="3 4">
    <name type="scientific">Desulfotomaculum copahuensis</name>
    <dbReference type="NCBI Taxonomy" id="1838280"/>
    <lineage>
        <taxon>Bacteria</taxon>
        <taxon>Bacillati</taxon>
        <taxon>Bacillota</taxon>
        <taxon>Clostridia</taxon>
        <taxon>Eubacteriales</taxon>
        <taxon>Desulfotomaculaceae</taxon>
        <taxon>Desulfotomaculum</taxon>
    </lineage>
</organism>
<dbReference type="EMBL" id="LYVF01000099">
    <property type="protein sequence ID" value="OAT83668.1"/>
    <property type="molecule type" value="Genomic_DNA"/>
</dbReference>
<dbReference type="Proteomes" id="UP000078532">
    <property type="component" value="Unassembled WGS sequence"/>
</dbReference>
<dbReference type="Gene3D" id="3.10.620.30">
    <property type="match status" value="1"/>
</dbReference>